<evidence type="ECO:0000256" key="9">
    <source>
        <dbReference type="SAM" id="Coils"/>
    </source>
</evidence>
<comment type="function">
    <text evidence="8">May be involved in recombinational repair of damaged DNA.</text>
</comment>
<evidence type="ECO:0000313" key="12">
    <source>
        <dbReference type="Proteomes" id="UP000199017"/>
    </source>
</evidence>
<dbReference type="FunFam" id="3.40.50.300:FF:000356">
    <property type="entry name" value="DNA repair protein RecN"/>
    <property type="match status" value="1"/>
</dbReference>
<evidence type="ECO:0000256" key="5">
    <source>
        <dbReference type="ARBA" id="ARBA00022840"/>
    </source>
</evidence>
<dbReference type="OrthoDB" id="9806954at2"/>
<accession>A0A1G8BRI5</accession>
<keyword evidence="5" id="KW-0067">ATP-binding</keyword>
<dbReference type="STRING" id="930129.SAMN05216352_10154"/>
<evidence type="ECO:0000256" key="2">
    <source>
        <dbReference type="ARBA" id="ARBA00021315"/>
    </source>
</evidence>
<dbReference type="GO" id="GO:0006310">
    <property type="term" value="P:DNA recombination"/>
    <property type="evidence" value="ECO:0007669"/>
    <property type="project" value="InterPro"/>
</dbReference>
<protein>
    <recommendedName>
        <fullName evidence="2 8">DNA repair protein RecN</fullName>
    </recommendedName>
    <alternativeName>
        <fullName evidence="7 8">Recombination protein N</fullName>
    </alternativeName>
</protein>
<dbReference type="Proteomes" id="UP000199017">
    <property type="component" value="Unassembled WGS sequence"/>
</dbReference>
<dbReference type="Gene3D" id="3.40.50.300">
    <property type="entry name" value="P-loop containing nucleotide triphosphate hydrolases"/>
    <property type="match status" value="2"/>
</dbReference>
<evidence type="ECO:0000259" key="10">
    <source>
        <dbReference type="Pfam" id="PF13476"/>
    </source>
</evidence>
<dbReference type="CDD" id="cd03241">
    <property type="entry name" value="ABC_RecN"/>
    <property type="match status" value="2"/>
</dbReference>
<evidence type="ECO:0000256" key="1">
    <source>
        <dbReference type="ARBA" id="ARBA00009441"/>
    </source>
</evidence>
<comment type="similarity">
    <text evidence="1 8">Belongs to the RecN family.</text>
</comment>
<keyword evidence="9" id="KW-0175">Coiled coil</keyword>
<feature type="coiled-coil region" evidence="9">
    <location>
        <begin position="299"/>
        <end position="350"/>
    </location>
</feature>
<gene>
    <name evidence="11" type="ORF">SAMN05216352_10154</name>
</gene>
<dbReference type="GO" id="GO:0016887">
    <property type="term" value="F:ATP hydrolysis activity"/>
    <property type="evidence" value="ECO:0007669"/>
    <property type="project" value="InterPro"/>
</dbReference>
<dbReference type="GO" id="GO:0005524">
    <property type="term" value="F:ATP binding"/>
    <property type="evidence" value="ECO:0007669"/>
    <property type="project" value="UniProtKB-KW"/>
</dbReference>
<evidence type="ECO:0000256" key="4">
    <source>
        <dbReference type="ARBA" id="ARBA00022763"/>
    </source>
</evidence>
<dbReference type="PANTHER" id="PTHR11059">
    <property type="entry name" value="DNA REPAIR PROTEIN RECN"/>
    <property type="match status" value="1"/>
</dbReference>
<feature type="domain" description="Rad50/SbcC-type AAA" evidence="10">
    <location>
        <begin position="4"/>
        <end position="201"/>
    </location>
</feature>
<dbReference type="GO" id="GO:0009432">
    <property type="term" value="P:SOS response"/>
    <property type="evidence" value="ECO:0007669"/>
    <property type="project" value="TreeGrafter"/>
</dbReference>
<evidence type="ECO:0000256" key="6">
    <source>
        <dbReference type="ARBA" id="ARBA00023204"/>
    </source>
</evidence>
<dbReference type="FunFam" id="3.40.50.300:FF:000319">
    <property type="entry name" value="DNA repair protein RecN"/>
    <property type="match status" value="1"/>
</dbReference>
<keyword evidence="4 8" id="KW-0227">DNA damage</keyword>
<name>A0A1G8BRI5_9BACI</name>
<dbReference type="InterPro" id="IPR027417">
    <property type="entry name" value="P-loop_NTPase"/>
</dbReference>
<dbReference type="PANTHER" id="PTHR11059:SF0">
    <property type="entry name" value="DNA REPAIR PROTEIN RECN"/>
    <property type="match status" value="1"/>
</dbReference>
<dbReference type="NCBIfam" id="NF008121">
    <property type="entry name" value="PRK10869.1"/>
    <property type="match status" value="1"/>
</dbReference>
<dbReference type="GO" id="GO:0043590">
    <property type="term" value="C:bacterial nucleoid"/>
    <property type="evidence" value="ECO:0007669"/>
    <property type="project" value="TreeGrafter"/>
</dbReference>
<proteinExistence type="inferred from homology"/>
<dbReference type="AlphaFoldDB" id="A0A1G8BRI5"/>
<evidence type="ECO:0000256" key="7">
    <source>
        <dbReference type="ARBA" id="ARBA00033408"/>
    </source>
</evidence>
<dbReference type="GO" id="GO:0006302">
    <property type="term" value="P:double-strand break repair"/>
    <property type="evidence" value="ECO:0007669"/>
    <property type="project" value="InterPro"/>
</dbReference>
<reference evidence="11 12" key="1">
    <citation type="submission" date="2016-10" db="EMBL/GenBank/DDBJ databases">
        <authorList>
            <person name="de Groot N.N."/>
        </authorList>
    </citation>
    <scope>NUCLEOTIDE SEQUENCE [LARGE SCALE GENOMIC DNA]</scope>
    <source>
        <strain evidence="12">P4B,CCM 7963,CECT 7998,DSM 25260,IBRC-M 10614,KCTC 13821</strain>
    </source>
</reference>
<keyword evidence="12" id="KW-1185">Reference proteome</keyword>
<keyword evidence="3" id="KW-0547">Nucleotide-binding</keyword>
<dbReference type="InterPro" id="IPR004604">
    <property type="entry name" value="DNA_recomb/repair_RecN"/>
</dbReference>
<dbReference type="SUPFAM" id="SSF52540">
    <property type="entry name" value="P-loop containing nucleoside triphosphate hydrolases"/>
    <property type="match status" value="2"/>
</dbReference>
<dbReference type="EMBL" id="FNDU01000001">
    <property type="protein sequence ID" value="SDH35683.1"/>
    <property type="molecule type" value="Genomic_DNA"/>
</dbReference>
<evidence type="ECO:0000256" key="8">
    <source>
        <dbReference type="PIRNR" id="PIRNR003128"/>
    </source>
</evidence>
<organism evidence="11 12">
    <name type="scientific">Alteribacillus bidgolensis</name>
    <dbReference type="NCBI Taxonomy" id="930129"/>
    <lineage>
        <taxon>Bacteria</taxon>
        <taxon>Bacillati</taxon>
        <taxon>Bacillota</taxon>
        <taxon>Bacilli</taxon>
        <taxon>Bacillales</taxon>
        <taxon>Bacillaceae</taxon>
        <taxon>Alteribacillus</taxon>
    </lineage>
</organism>
<dbReference type="Pfam" id="PF13476">
    <property type="entry name" value="AAA_23"/>
    <property type="match status" value="1"/>
</dbReference>
<dbReference type="InterPro" id="IPR038729">
    <property type="entry name" value="Rad50/SbcC_AAA"/>
</dbReference>
<keyword evidence="6 8" id="KW-0234">DNA repair</keyword>
<evidence type="ECO:0000313" key="11">
    <source>
        <dbReference type="EMBL" id="SDH35683.1"/>
    </source>
</evidence>
<dbReference type="RefSeq" id="WP_091580695.1">
    <property type="nucleotide sequence ID" value="NZ_FNDU01000001.1"/>
</dbReference>
<evidence type="ECO:0000256" key="3">
    <source>
        <dbReference type="ARBA" id="ARBA00022741"/>
    </source>
</evidence>
<sequence length="573" mass="64838">MLEELSIKNFAIIEELTVPFGEGLTVLTGETGAGKSIIIDAIGLLIGGRSSVEYVRHGEKRAEIEGLFRINTSHPSRKKLEDAGIEVEEDMVVLRRDITDQGKSVCRINGKLVTLAILRETGQSLVDIHGQHEHQELMQPEKHITMLDRFAGKKLYETLQDYKSRYQTFTKLQSELEKWKENDQETANRLDFIQYQLNEIEAASLVPGEDEELVKERHILSNSEKLFSQLNNTYESLYGEGKALDWAGLAMSHSEDAAAIDSDMEKVNESIHTAYYMLEEAAFSLRNHVDSLLFDPERLNEIEARLEEIKKLKRKYGNSVMEILEFSSKIEEEMEHLTNKDEKIQECQEQLKIAALDLKAEADTLTDLRYQAGKELSDKVKTELKELYMDKAEMEVNVKKLKKGKQYEWENGRTIFNDNGKDKVEFLMATNAGEPLKPLAKVASGGEISRIMLAMKTILSGFQHVTSLIFDEVDTGVSGRVAQAIAQKIYHVSVGSQVLCITHLPQVAAMADNHLFIEKREKENRVITTVKPIDGMKKADEIARMISGVEITELTRKNANELLAMAEKIKTKS</sequence>
<dbReference type="PIRSF" id="PIRSF003128">
    <property type="entry name" value="RecN"/>
    <property type="match status" value="1"/>
</dbReference>
<dbReference type="NCBIfam" id="TIGR00634">
    <property type="entry name" value="recN"/>
    <property type="match status" value="1"/>
</dbReference>